<organism evidence="1 2">
    <name type="scientific">Tropilaelaps mercedesae</name>
    <dbReference type="NCBI Taxonomy" id="418985"/>
    <lineage>
        <taxon>Eukaryota</taxon>
        <taxon>Metazoa</taxon>
        <taxon>Ecdysozoa</taxon>
        <taxon>Arthropoda</taxon>
        <taxon>Chelicerata</taxon>
        <taxon>Arachnida</taxon>
        <taxon>Acari</taxon>
        <taxon>Parasitiformes</taxon>
        <taxon>Mesostigmata</taxon>
        <taxon>Gamasina</taxon>
        <taxon>Dermanyssoidea</taxon>
        <taxon>Laelapidae</taxon>
        <taxon>Tropilaelaps</taxon>
    </lineage>
</organism>
<keyword evidence="2" id="KW-1185">Reference proteome</keyword>
<dbReference type="InParanoid" id="A0A1V9Y0L2"/>
<dbReference type="AlphaFoldDB" id="A0A1V9Y0L2"/>
<evidence type="ECO:0000313" key="1">
    <source>
        <dbReference type="EMBL" id="OQR79264.1"/>
    </source>
</evidence>
<name>A0A1V9Y0L2_9ACAR</name>
<dbReference type="EMBL" id="MNPL01001325">
    <property type="protein sequence ID" value="OQR79264.1"/>
    <property type="molecule type" value="Genomic_DNA"/>
</dbReference>
<evidence type="ECO:0000313" key="2">
    <source>
        <dbReference type="Proteomes" id="UP000192247"/>
    </source>
</evidence>
<dbReference type="Proteomes" id="UP000192247">
    <property type="component" value="Unassembled WGS sequence"/>
</dbReference>
<proteinExistence type="predicted"/>
<protein>
    <submittedName>
        <fullName evidence="1">Uncharacterized protein</fullName>
    </submittedName>
</protein>
<reference evidence="1 2" key="1">
    <citation type="journal article" date="2017" name="Gigascience">
        <title>Draft genome of the honey bee ectoparasitic mite, Tropilaelaps mercedesae, is shaped by the parasitic life history.</title>
        <authorList>
            <person name="Dong X."/>
            <person name="Armstrong S.D."/>
            <person name="Xia D."/>
            <person name="Makepeace B.L."/>
            <person name="Darby A.C."/>
            <person name="Kadowaki T."/>
        </authorList>
    </citation>
    <scope>NUCLEOTIDE SEQUENCE [LARGE SCALE GENOMIC DNA]</scope>
    <source>
        <strain evidence="1">Wuxi-XJTLU</strain>
    </source>
</reference>
<gene>
    <name evidence="1" type="ORF">BIW11_02582</name>
</gene>
<accession>A0A1V9Y0L2</accession>
<comment type="caution">
    <text evidence="1">The sequence shown here is derived from an EMBL/GenBank/DDBJ whole genome shotgun (WGS) entry which is preliminary data.</text>
</comment>
<sequence length="35" mass="4309">MRESHTTFYHRCFICEERPQLLEVPVIQLRRCIFG</sequence>